<comment type="caution">
    <text evidence="1">The sequence shown here is derived from an EMBL/GenBank/DDBJ whole genome shotgun (WGS) entry which is preliminary data.</text>
</comment>
<name>A0ABX9WDB0_9ACTN</name>
<reference evidence="1 2" key="1">
    <citation type="submission" date="2018-11" db="EMBL/GenBank/DDBJ databases">
        <title>Micromonospora sp. PPF5-17, a new actinomycetes isolated from a hot spring soil.</title>
        <authorList>
            <person name="Thawai C."/>
        </authorList>
    </citation>
    <scope>NUCLEOTIDE SEQUENCE [LARGE SCALE GENOMIC DNA]</scope>
    <source>
        <strain evidence="1 2">PPF5-17</strain>
    </source>
</reference>
<dbReference type="Proteomes" id="UP000280698">
    <property type="component" value="Unassembled WGS sequence"/>
</dbReference>
<evidence type="ECO:0000313" key="1">
    <source>
        <dbReference type="EMBL" id="RNL97771.1"/>
    </source>
</evidence>
<organism evidence="1 2">
    <name type="scientific">Micromonospora solifontis</name>
    <dbReference type="NCBI Taxonomy" id="2487138"/>
    <lineage>
        <taxon>Bacteria</taxon>
        <taxon>Bacillati</taxon>
        <taxon>Actinomycetota</taxon>
        <taxon>Actinomycetes</taxon>
        <taxon>Micromonosporales</taxon>
        <taxon>Micromonosporaceae</taxon>
        <taxon>Micromonospora</taxon>
    </lineage>
</organism>
<accession>A0ABX9WDB0</accession>
<sequence>MTIAMGQGIDGPDSSSFEQTLRRFGEEVVRGNLATGYDLQAQDFLRLRIERIQDAASVIVTVTESGEVFLLALANVYQTQRTAYDDQSKREALDDLLLIADSFLKREYEEEFRERRGRLVGRSIRFPNLNDLSISTPRGLGALAQRLFGYTTRLTKPE</sequence>
<keyword evidence="2" id="KW-1185">Reference proteome</keyword>
<dbReference type="EMBL" id="RJLN01000049">
    <property type="protein sequence ID" value="RNL97771.1"/>
    <property type="molecule type" value="Genomic_DNA"/>
</dbReference>
<evidence type="ECO:0000313" key="2">
    <source>
        <dbReference type="Proteomes" id="UP000280698"/>
    </source>
</evidence>
<protein>
    <submittedName>
        <fullName evidence="1">Uncharacterized protein</fullName>
    </submittedName>
</protein>
<gene>
    <name evidence="1" type="ORF">EFE23_17455</name>
</gene>
<proteinExistence type="predicted"/>